<comment type="caution">
    <text evidence="2">The sequence shown here is derived from an EMBL/GenBank/DDBJ whole genome shotgun (WGS) entry which is preliminary data.</text>
</comment>
<name>A0ABT6CI05_9SPHN</name>
<dbReference type="InterPro" id="IPR022572">
    <property type="entry name" value="DNA_rep/recomb_RecO_N"/>
</dbReference>
<evidence type="ECO:0000259" key="1">
    <source>
        <dbReference type="Pfam" id="PF11967"/>
    </source>
</evidence>
<gene>
    <name evidence="2" type="ORF">POM99_05745</name>
</gene>
<evidence type="ECO:0000313" key="2">
    <source>
        <dbReference type="EMBL" id="MDF8332700.1"/>
    </source>
</evidence>
<dbReference type="EMBL" id="JAROCY010000004">
    <property type="protein sequence ID" value="MDF8332700.1"/>
    <property type="molecule type" value="Genomic_DNA"/>
</dbReference>
<accession>A0ABT6CI05</accession>
<protein>
    <submittedName>
        <fullName evidence="2">Recombination protein O N-terminal domain-containing protein</fullName>
    </submittedName>
</protein>
<reference evidence="2 3" key="1">
    <citation type="submission" date="2023-03" db="EMBL/GenBank/DDBJ databases">
        <title>Novosphingobium cyanobacteriorum sp. nov., isolated from a eutrophic reservoir during the Microcystis bloom period.</title>
        <authorList>
            <person name="Kang M."/>
            <person name="Le V."/>
            <person name="Ko S.-R."/>
            <person name="Lee S.-A."/>
            <person name="Ahn C.-Y."/>
        </authorList>
    </citation>
    <scope>NUCLEOTIDE SEQUENCE [LARGE SCALE GENOMIC DNA]</scope>
    <source>
        <strain evidence="2 3">HBC54</strain>
    </source>
</reference>
<dbReference type="Pfam" id="PF11967">
    <property type="entry name" value="RecO_N"/>
    <property type="match status" value="1"/>
</dbReference>
<dbReference type="Proteomes" id="UP001222770">
    <property type="component" value="Unassembled WGS sequence"/>
</dbReference>
<organism evidence="2 3">
    <name type="scientific">Novosphingobium cyanobacteriorum</name>
    <dbReference type="NCBI Taxonomy" id="3024215"/>
    <lineage>
        <taxon>Bacteria</taxon>
        <taxon>Pseudomonadati</taxon>
        <taxon>Pseudomonadota</taxon>
        <taxon>Alphaproteobacteria</taxon>
        <taxon>Sphingomonadales</taxon>
        <taxon>Sphingomonadaceae</taxon>
        <taxon>Novosphingobium</taxon>
    </lineage>
</organism>
<proteinExistence type="predicted"/>
<sequence>MLIRAPALLCAVRPHGEHGAVIRALTAAHGMLAAYVAGARGRELRPVLIPGNSVEIELRARGDSRLPSGRVELVASRAPWLAEPLPAAGIGWATGLTAATLPDGHPYPALHAGLSALMDAICHAPSARGWARVLAGYEALLLREVGYGTAPAPPPEEDWETLLARLERQGNAIANRLLADRGRDVMGLRAILLERLKRIGIDRKDTP</sequence>
<keyword evidence="3" id="KW-1185">Reference proteome</keyword>
<dbReference type="RefSeq" id="WP_277275904.1">
    <property type="nucleotide sequence ID" value="NZ_JAROCY010000004.1"/>
</dbReference>
<feature type="domain" description="DNA replication/recombination mediator RecO N-terminal" evidence="1">
    <location>
        <begin position="1"/>
        <end position="68"/>
    </location>
</feature>
<evidence type="ECO:0000313" key="3">
    <source>
        <dbReference type="Proteomes" id="UP001222770"/>
    </source>
</evidence>